<dbReference type="PANTHER" id="PTHR24366:SF96">
    <property type="entry name" value="LEUCINE RICH REPEAT CONTAINING 53"/>
    <property type="match status" value="1"/>
</dbReference>
<dbReference type="STRING" id="70415.A0A5S6Q2F7"/>
<dbReference type="AlphaFoldDB" id="A0A5S6Q2F7"/>
<organism evidence="6 7">
    <name type="scientific">Trichuris muris</name>
    <name type="common">Mouse whipworm</name>
    <dbReference type="NCBI Taxonomy" id="70415"/>
    <lineage>
        <taxon>Eukaryota</taxon>
        <taxon>Metazoa</taxon>
        <taxon>Ecdysozoa</taxon>
        <taxon>Nematoda</taxon>
        <taxon>Enoplea</taxon>
        <taxon>Dorylaimia</taxon>
        <taxon>Trichinellida</taxon>
        <taxon>Trichuridae</taxon>
        <taxon>Trichuris</taxon>
    </lineage>
</organism>
<dbReference type="PANTHER" id="PTHR24366">
    <property type="entry name" value="IG(IMMUNOGLOBULIN) AND LRR(LEUCINE RICH REPEAT) DOMAINS"/>
    <property type="match status" value="1"/>
</dbReference>
<sequence length="366" mass="41123">MERIDDDAFLGLDSVRELNLDKNNLLHVPTEALQRLLALEDLSLAANQISSVPVHALNFPQLKSISLEVNRISSIEANAFAASRTCSTCTSARIASRGSTKACSGHLSVGSFRFVQELVRLEMPNCLIRSVEQGTFQTIPKVQVIVLSRNQLRRITRHMFKELGELYSLDLKGNKAAEIDDRAFAVLPNTFDGTFQSSSNRVLYLYENPWNCDPLLDWLRQWLRDNRDIIIDAPGNPPAVCKGPGPLLGWPIRTLNPELPIIPGPESGALKPVTESTTHNKARMHLAAMILGIILGIFMITLLLLLIVRYFASQKRRKDKEAMEDQRRLGSTIAGSVFPSPAVPMSTLHSRRNHSYQLGRPWYWWF</sequence>
<keyword evidence="1" id="KW-0433">Leucine-rich repeat</keyword>
<protein>
    <submittedName>
        <fullName evidence="7">LRRCT domain-containing protein</fullName>
    </submittedName>
</protein>
<dbReference type="SUPFAM" id="SSF52058">
    <property type="entry name" value="L domain-like"/>
    <property type="match status" value="1"/>
</dbReference>
<dbReference type="SMART" id="SM00369">
    <property type="entry name" value="LRR_TYP"/>
    <property type="match status" value="6"/>
</dbReference>
<evidence type="ECO:0000256" key="3">
    <source>
        <dbReference type="ARBA" id="ARBA00022737"/>
    </source>
</evidence>
<keyword evidence="2" id="KW-0732">Signal</keyword>
<dbReference type="InterPro" id="IPR003591">
    <property type="entry name" value="Leu-rich_rpt_typical-subtyp"/>
</dbReference>
<keyword evidence="4" id="KW-1133">Transmembrane helix</keyword>
<dbReference type="Pfam" id="PF13855">
    <property type="entry name" value="LRR_8"/>
    <property type="match status" value="2"/>
</dbReference>
<dbReference type="Gene3D" id="3.80.10.10">
    <property type="entry name" value="Ribonuclease Inhibitor"/>
    <property type="match status" value="2"/>
</dbReference>
<keyword evidence="6" id="KW-1185">Reference proteome</keyword>
<evidence type="ECO:0000259" key="5">
    <source>
        <dbReference type="SMART" id="SM00082"/>
    </source>
</evidence>
<dbReference type="InterPro" id="IPR000483">
    <property type="entry name" value="Cys-rich_flank_reg_C"/>
</dbReference>
<keyword evidence="4" id="KW-0472">Membrane</keyword>
<name>A0A5S6Q2F7_TRIMR</name>
<dbReference type="WBParaSite" id="TMUE_0000001329.1">
    <property type="protein sequence ID" value="TMUE_0000001329.1"/>
    <property type="gene ID" value="WBGene00302431"/>
</dbReference>
<feature type="transmembrane region" description="Helical" evidence="4">
    <location>
        <begin position="286"/>
        <end position="308"/>
    </location>
</feature>
<dbReference type="Proteomes" id="UP000046395">
    <property type="component" value="Unassembled WGS sequence"/>
</dbReference>
<feature type="domain" description="LRRCT" evidence="5">
    <location>
        <begin position="208"/>
        <end position="264"/>
    </location>
</feature>
<dbReference type="SMART" id="SM00082">
    <property type="entry name" value="LRRCT"/>
    <property type="match status" value="1"/>
</dbReference>
<evidence type="ECO:0000313" key="7">
    <source>
        <dbReference type="WBParaSite" id="TMUE_0000001329.1"/>
    </source>
</evidence>
<evidence type="ECO:0000256" key="1">
    <source>
        <dbReference type="ARBA" id="ARBA00022614"/>
    </source>
</evidence>
<evidence type="ECO:0000313" key="6">
    <source>
        <dbReference type="Proteomes" id="UP000046395"/>
    </source>
</evidence>
<dbReference type="InterPro" id="IPR001611">
    <property type="entry name" value="Leu-rich_rpt"/>
</dbReference>
<keyword evidence="4" id="KW-0812">Transmembrane</keyword>
<evidence type="ECO:0000256" key="2">
    <source>
        <dbReference type="ARBA" id="ARBA00022729"/>
    </source>
</evidence>
<accession>A0A5S6Q2F7</accession>
<dbReference type="InterPro" id="IPR032675">
    <property type="entry name" value="LRR_dom_sf"/>
</dbReference>
<keyword evidence="3" id="KW-0677">Repeat</keyword>
<evidence type="ECO:0000256" key="4">
    <source>
        <dbReference type="SAM" id="Phobius"/>
    </source>
</evidence>
<proteinExistence type="predicted"/>
<reference evidence="7" key="1">
    <citation type="submission" date="2019-12" db="UniProtKB">
        <authorList>
            <consortium name="WormBaseParasite"/>
        </authorList>
    </citation>
    <scope>IDENTIFICATION</scope>
</reference>